<dbReference type="Proteomes" id="UP000028501">
    <property type="component" value="Chromosome"/>
</dbReference>
<name>A0A075WFX4_ARCFL</name>
<dbReference type="GeneID" id="24795425"/>
<accession>A0A075WFX4</accession>
<proteinExistence type="predicted"/>
<dbReference type="KEGG" id="afg:AFULGI_00019310"/>
<reference evidence="1 2" key="1">
    <citation type="submission" date="2013-07" db="EMBL/GenBank/DDBJ databases">
        <title>Genome of Archaeoglobus fulgidus.</title>
        <authorList>
            <person name="Fiebig A."/>
            <person name="Birkeland N.-K."/>
        </authorList>
    </citation>
    <scope>NUCLEOTIDE SEQUENCE [LARGE SCALE GENOMIC DNA]</scope>
    <source>
        <strain evidence="1 2">DSM 8774</strain>
    </source>
</reference>
<sequence>MGYTTVRISVEDKERLKRIAKRLGKSLSETLSYAIDVAERESDRVRGDVDSVLQTLKFGKDIGKTNAEKVDEYLYGGSN</sequence>
<dbReference type="RefSeq" id="WP_010879178.1">
    <property type="nucleotide sequence ID" value="NZ_CP006577.1"/>
</dbReference>
<dbReference type="EMBL" id="CP006577">
    <property type="protein sequence ID" value="AIG98682.1"/>
    <property type="molecule type" value="Genomic_DNA"/>
</dbReference>
<evidence type="ECO:0000313" key="2">
    <source>
        <dbReference type="Proteomes" id="UP000028501"/>
    </source>
</evidence>
<protein>
    <submittedName>
        <fullName evidence="1">Ribbon-helix-helix protein, copG family</fullName>
    </submittedName>
</protein>
<organism evidence="1 2">
    <name type="scientific">Archaeoglobus fulgidus DSM 8774</name>
    <dbReference type="NCBI Taxonomy" id="1344584"/>
    <lineage>
        <taxon>Archaea</taxon>
        <taxon>Methanobacteriati</taxon>
        <taxon>Methanobacteriota</taxon>
        <taxon>Archaeoglobi</taxon>
        <taxon>Archaeoglobales</taxon>
        <taxon>Archaeoglobaceae</taxon>
        <taxon>Archaeoglobus</taxon>
    </lineage>
</organism>
<dbReference type="HOGENOM" id="CLU_2597493_0_0_2"/>
<gene>
    <name evidence="1" type="ORF">AFULGI_00019310</name>
</gene>
<dbReference type="AlphaFoldDB" id="A0A075WFX4"/>
<evidence type="ECO:0000313" key="1">
    <source>
        <dbReference type="EMBL" id="AIG98682.1"/>
    </source>
</evidence>